<dbReference type="AlphaFoldDB" id="A0A2S9XQW8"/>
<dbReference type="RefSeq" id="WP_146158587.1">
    <property type="nucleotide sequence ID" value="NZ_PVNL01000138.1"/>
</dbReference>
<evidence type="ECO:0000256" key="1">
    <source>
        <dbReference type="ARBA" id="ARBA00010641"/>
    </source>
</evidence>
<dbReference type="PANTHER" id="PTHR43133:SF62">
    <property type="entry name" value="RNA POLYMERASE SIGMA FACTOR SIGZ"/>
    <property type="match status" value="1"/>
</dbReference>
<protein>
    <submittedName>
        <fullName evidence="7">ECF RNA polymerase sigma factor SigE</fullName>
    </submittedName>
</protein>
<reference evidence="7 8" key="1">
    <citation type="submission" date="2018-03" db="EMBL/GenBank/DDBJ databases">
        <title>Draft Genome Sequences of the Obligatory Marine Myxobacteria Enhygromyxa salina SWB007.</title>
        <authorList>
            <person name="Poehlein A."/>
            <person name="Moghaddam J.A."/>
            <person name="Harms H."/>
            <person name="Alanjari M."/>
            <person name="Koenig G.M."/>
            <person name="Daniel R."/>
            <person name="Schaeberle T.F."/>
        </authorList>
    </citation>
    <scope>NUCLEOTIDE SEQUENCE [LARGE SCALE GENOMIC DNA]</scope>
    <source>
        <strain evidence="7 8">SWB007</strain>
    </source>
</reference>
<dbReference type="GO" id="GO:0016987">
    <property type="term" value="F:sigma factor activity"/>
    <property type="evidence" value="ECO:0007669"/>
    <property type="project" value="UniProtKB-KW"/>
</dbReference>
<dbReference type="NCBIfam" id="TIGR02937">
    <property type="entry name" value="sigma70-ECF"/>
    <property type="match status" value="1"/>
</dbReference>
<feature type="domain" description="RNA polymerase sigma factor 70 region 4 type 2" evidence="6">
    <location>
        <begin position="106"/>
        <end position="157"/>
    </location>
</feature>
<dbReference type="InterPro" id="IPR013324">
    <property type="entry name" value="RNA_pol_sigma_r3/r4-like"/>
</dbReference>
<dbReference type="GO" id="GO:0006352">
    <property type="term" value="P:DNA-templated transcription initiation"/>
    <property type="evidence" value="ECO:0007669"/>
    <property type="project" value="InterPro"/>
</dbReference>
<evidence type="ECO:0000313" key="7">
    <source>
        <dbReference type="EMBL" id="PRP95130.1"/>
    </source>
</evidence>
<feature type="domain" description="RNA polymerase sigma-70 region 2" evidence="5">
    <location>
        <begin position="17"/>
        <end position="80"/>
    </location>
</feature>
<evidence type="ECO:0000259" key="6">
    <source>
        <dbReference type="Pfam" id="PF08281"/>
    </source>
</evidence>
<comment type="caution">
    <text evidence="7">The sequence shown here is derived from an EMBL/GenBank/DDBJ whole genome shotgun (WGS) entry which is preliminary data.</text>
</comment>
<keyword evidence="4" id="KW-0804">Transcription</keyword>
<dbReference type="Proteomes" id="UP000238823">
    <property type="component" value="Unassembled WGS sequence"/>
</dbReference>
<comment type="similarity">
    <text evidence="1">Belongs to the sigma-70 factor family. ECF subfamily.</text>
</comment>
<evidence type="ECO:0000256" key="3">
    <source>
        <dbReference type="ARBA" id="ARBA00023082"/>
    </source>
</evidence>
<dbReference type="CDD" id="cd06171">
    <property type="entry name" value="Sigma70_r4"/>
    <property type="match status" value="1"/>
</dbReference>
<dbReference type="InterPro" id="IPR013325">
    <property type="entry name" value="RNA_pol_sigma_r2"/>
</dbReference>
<dbReference type="InterPro" id="IPR007627">
    <property type="entry name" value="RNA_pol_sigma70_r2"/>
</dbReference>
<dbReference type="InterPro" id="IPR014284">
    <property type="entry name" value="RNA_pol_sigma-70_dom"/>
</dbReference>
<gene>
    <name evidence="7" type="primary">sigE_7</name>
    <name evidence="7" type="ORF">ENSA7_74440</name>
</gene>
<accession>A0A2S9XQW8</accession>
<keyword evidence="2" id="KW-0805">Transcription regulation</keyword>
<evidence type="ECO:0000256" key="2">
    <source>
        <dbReference type="ARBA" id="ARBA00023015"/>
    </source>
</evidence>
<organism evidence="7 8">
    <name type="scientific">Enhygromyxa salina</name>
    <dbReference type="NCBI Taxonomy" id="215803"/>
    <lineage>
        <taxon>Bacteria</taxon>
        <taxon>Pseudomonadati</taxon>
        <taxon>Myxococcota</taxon>
        <taxon>Polyangia</taxon>
        <taxon>Nannocystales</taxon>
        <taxon>Nannocystaceae</taxon>
        <taxon>Enhygromyxa</taxon>
    </lineage>
</organism>
<evidence type="ECO:0000313" key="8">
    <source>
        <dbReference type="Proteomes" id="UP000238823"/>
    </source>
</evidence>
<dbReference type="PANTHER" id="PTHR43133">
    <property type="entry name" value="RNA POLYMERASE ECF-TYPE SIGMA FACTO"/>
    <property type="match status" value="1"/>
</dbReference>
<dbReference type="Pfam" id="PF04542">
    <property type="entry name" value="Sigma70_r2"/>
    <property type="match status" value="1"/>
</dbReference>
<dbReference type="Pfam" id="PF08281">
    <property type="entry name" value="Sigma70_r4_2"/>
    <property type="match status" value="1"/>
</dbReference>
<dbReference type="EMBL" id="PVNL01000138">
    <property type="protein sequence ID" value="PRP95130.1"/>
    <property type="molecule type" value="Genomic_DNA"/>
</dbReference>
<dbReference type="OrthoDB" id="5513261at2"/>
<dbReference type="InterPro" id="IPR036388">
    <property type="entry name" value="WH-like_DNA-bd_sf"/>
</dbReference>
<dbReference type="Gene3D" id="1.10.1740.10">
    <property type="match status" value="1"/>
</dbReference>
<dbReference type="GO" id="GO:0003677">
    <property type="term" value="F:DNA binding"/>
    <property type="evidence" value="ECO:0007669"/>
    <property type="project" value="InterPro"/>
</dbReference>
<keyword evidence="3" id="KW-0731">Sigma factor</keyword>
<evidence type="ECO:0000256" key="4">
    <source>
        <dbReference type="ARBA" id="ARBA00023163"/>
    </source>
</evidence>
<sequence>MTPGEPTTQDPSAQWRRLDQVVHRFLRPRIADEQLRADLVQDVLLRMHERREQLRTEDRLDAWAYRIARNVLVDHYRRARPSEPLPELAESPPEANSDAPQVLGSWLRSQIDKLPAQYREALELTELRGLSQREAAVALGLPYSTLKSRVQRGRERLHADLLACCAVELDARGRVTDFTPRAASPCGCTPATCGPGESKQ</sequence>
<dbReference type="InterPro" id="IPR013249">
    <property type="entry name" value="RNA_pol_sigma70_r4_t2"/>
</dbReference>
<dbReference type="InterPro" id="IPR039425">
    <property type="entry name" value="RNA_pol_sigma-70-like"/>
</dbReference>
<dbReference type="SUPFAM" id="SSF88659">
    <property type="entry name" value="Sigma3 and sigma4 domains of RNA polymerase sigma factors"/>
    <property type="match status" value="1"/>
</dbReference>
<proteinExistence type="inferred from homology"/>
<name>A0A2S9XQW8_9BACT</name>
<evidence type="ECO:0000259" key="5">
    <source>
        <dbReference type="Pfam" id="PF04542"/>
    </source>
</evidence>
<dbReference type="Gene3D" id="1.10.10.10">
    <property type="entry name" value="Winged helix-like DNA-binding domain superfamily/Winged helix DNA-binding domain"/>
    <property type="match status" value="1"/>
</dbReference>
<dbReference type="SUPFAM" id="SSF88946">
    <property type="entry name" value="Sigma2 domain of RNA polymerase sigma factors"/>
    <property type="match status" value="1"/>
</dbReference>